<dbReference type="InterPro" id="IPR057240">
    <property type="entry name" value="ParB_dimer_C"/>
</dbReference>
<evidence type="ECO:0000256" key="1">
    <source>
        <dbReference type="ARBA" id="ARBA00006295"/>
    </source>
</evidence>
<keyword evidence="3" id="KW-0238">DNA-binding</keyword>
<dbReference type="Pfam" id="PF02195">
    <property type="entry name" value="ParB_N"/>
    <property type="match status" value="1"/>
</dbReference>
<dbReference type="PANTHER" id="PTHR33375:SF1">
    <property type="entry name" value="CHROMOSOME-PARTITIONING PROTEIN PARB-RELATED"/>
    <property type="match status" value="1"/>
</dbReference>
<dbReference type="GO" id="GO:0045881">
    <property type="term" value="P:positive regulation of sporulation resulting in formation of a cellular spore"/>
    <property type="evidence" value="ECO:0007669"/>
    <property type="project" value="TreeGrafter"/>
</dbReference>
<dbReference type="GO" id="GO:0003677">
    <property type="term" value="F:DNA binding"/>
    <property type="evidence" value="ECO:0007669"/>
    <property type="project" value="UniProtKB-KW"/>
</dbReference>
<dbReference type="FunFam" id="3.90.1530.30:FF:000001">
    <property type="entry name" value="Chromosome partitioning protein ParB"/>
    <property type="match status" value="1"/>
</dbReference>
<gene>
    <name evidence="5" type="ORF">E6H04_08315</name>
</gene>
<dbReference type="InterPro" id="IPR003115">
    <property type="entry name" value="ParB_N"/>
</dbReference>
<dbReference type="InterPro" id="IPR036086">
    <property type="entry name" value="ParB/Sulfiredoxin_sf"/>
</dbReference>
<evidence type="ECO:0000259" key="4">
    <source>
        <dbReference type="SMART" id="SM00470"/>
    </source>
</evidence>
<dbReference type="GO" id="GO:0005694">
    <property type="term" value="C:chromosome"/>
    <property type="evidence" value="ECO:0007669"/>
    <property type="project" value="TreeGrafter"/>
</dbReference>
<dbReference type="Pfam" id="PF23552">
    <property type="entry name" value="ParB_C"/>
    <property type="match status" value="1"/>
</dbReference>
<evidence type="ECO:0000256" key="3">
    <source>
        <dbReference type="ARBA" id="ARBA00023125"/>
    </source>
</evidence>
<accession>A0A537JAQ8</accession>
<comment type="caution">
    <text evidence="5">The sequence shown here is derived from an EMBL/GenBank/DDBJ whole genome shotgun (WGS) entry which is preliminary data.</text>
</comment>
<dbReference type="InterPro" id="IPR050336">
    <property type="entry name" value="Chromosome_partition/occlusion"/>
</dbReference>
<dbReference type="SUPFAM" id="SSF110849">
    <property type="entry name" value="ParB/Sulfiredoxin"/>
    <property type="match status" value="1"/>
</dbReference>
<dbReference type="PANTHER" id="PTHR33375">
    <property type="entry name" value="CHROMOSOME-PARTITIONING PROTEIN PARB-RELATED"/>
    <property type="match status" value="1"/>
</dbReference>
<organism evidence="5 6">
    <name type="scientific">Candidatus Segetimicrobium genomatis</name>
    <dbReference type="NCBI Taxonomy" id="2569760"/>
    <lineage>
        <taxon>Bacteria</taxon>
        <taxon>Bacillati</taxon>
        <taxon>Candidatus Sysuimicrobiota</taxon>
        <taxon>Candidatus Sysuimicrobiia</taxon>
        <taxon>Candidatus Sysuimicrobiales</taxon>
        <taxon>Candidatus Segetimicrobiaceae</taxon>
        <taxon>Candidatus Segetimicrobium</taxon>
    </lineage>
</organism>
<evidence type="ECO:0000313" key="5">
    <source>
        <dbReference type="EMBL" id="TMI80634.1"/>
    </source>
</evidence>
<proteinExistence type="inferred from homology"/>
<dbReference type="SMART" id="SM00470">
    <property type="entry name" value="ParB"/>
    <property type="match status" value="1"/>
</dbReference>
<name>A0A537JAQ8_9BACT</name>
<comment type="similarity">
    <text evidence="1">Belongs to the ParB family.</text>
</comment>
<dbReference type="GO" id="GO:0007059">
    <property type="term" value="P:chromosome segregation"/>
    <property type="evidence" value="ECO:0007669"/>
    <property type="project" value="UniProtKB-KW"/>
</dbReference>
<dbReference type="Pfam" id="PF17762">
    <property type="entry name" value="HTH_ParB"/>
    <property type="match status" value="1"/>
</dbReference>
<dbReference type="Proteomes" id="UP000320048">
    <property type="component" value="Unassembled WGS sequence"/>
</dbReference>
<dbReference type="SUPFAM" id="SSF109709">
    <property type="entry name" value="KorB DNA-binding domain-like"/>
    <property type="match status" value="1"/>
</dbReference>
<dbReference type="Gene3D" id="3.90.1530.30">
    <property type="match status" value="1"/>
</dbReference>
<dbReference type="InterPro" id="IPR041468">
    <property type="entry name" value="HTH_ParB/Spo0J"/>
</dbReference>
<feature type="domain" description="ParB-like N-terminal" evidence="4">
    <location>
        <begin position="33"/>
        <end position="122"/>
    </location>
</feature>
<dbReference type="EMBL" id="VBAO01000208">
    <property type="protein sequence ID" value="TMI80634.1"/>
    <property type="molecule type" value="Genomic_DNA"/>
</dbReference>
<dbReference type="CDD" id="cd16393">
    <property type="entry name" value="SPO0J_N"/>
    <property type="match status" value="1"/>
</dbReference>
<protein>
    <submittedName>
        <fullName evidence="5">ParB/RepB/Spo0J family partition protein</fullName>
    </submittedName>
</protein>
<dbReference type="NCBIfam" id="TIGR00180">
    <property type="entry name" value="parB_part"/>
    <property type="match status" value="1"/>
</dbReference>
<dbReference type="InterPro" id="IPR004437">
    <property type="entry name" value="ParB/RepB/Spo0J"/>
</dbReference>
<keyword evidence="2" id="KW-0159">Chromosome partition</keyword>
<dbReference type="FunFam" id="1.10.10.2830:FF:000001">
    <property type="entry name" value="Chromosome partitioning protein ParB"/>
    <property type="match status" value="1"/>
</dbReference>
<dbReference type="Gene3D" id="1.10.10.2830">
    <property type="match status" value="1"/>
</dbReference>
<evidence type="ECO:0000256" key="2">
    <source>
        <dbReference type="ARBA" id="ARBA00022829"/>
    </source>
</evidence>
<evidence type="ECO:0000313" key="6">
    <source>
        <dbReference type="Proteomes" id="UP000320048"/>
    </source>
</evidence>
<dbReference type="AlphaFoldDB" id="A0A537JAQ8"/>
<sequence>MGGTKRMARRGLGRGLGALIPGADVEHLSGLVQDLDIASLSPNPFQPRQGRPGPEFDELVASIRRHGILQPVVARPANGAYQIVAGERRFRAAQAAGLTTVPAVVRDISDREALEVALIENIRREDLNPMERARAYRRLGAEFGLTQEEIGEAVGGSRASISNTMRLLDLPEEVQLAIDQGRLTEGHGRALLAVPDRRRLLQIWKHVEKRELSVRETEVMVKAATKNVSRETITRRGPKDPLFTDLGARLQDRYATSVTITTKGKKGTIQINYYSADDLERLIDLLLR</sequence>
<reference evidence="5 6" key="1">
    <citation type="journal article" date="2019" name="Nat. Microbiol.">
        <title>Mediterranean grassland soil C-N compound turnover is dependent on rainfall and depth, and is mediated by genomically divergent microorganisms.</title>
        <authorList>
            <person name="Diamond S."/>
            <person name="Andeer P.F."/>
            <person name="Li Z."/>
            <person name="Crits-Christoph A."/>
            <person name="Burstein D."/>
            <person name="Anantharaman K."/>
            <person name="Lane K.R."/>
            <person name="Thomas B.C."/>
            <person name="Pan C."/>
            <person name="Northen T.R."/>
            <person name="Banfield J.F."/>
        </authorList>
    </citation>
    <scope>NUCLEOTIDE SEQUENCE [LARGE SCALE GENOMIC DNA]</scope>
    <source>
        <strain evidence="5">NP_7</strain>
    </source>
</reference>